<reference evidence="2" key="2">
    <citation type="submission" date="2023-05" db="EMBL/GenBank/DDBJ databases">
        <authorList>
            <person name="Schelkunov M.I."/>
        </authorList>
    </citation>
    <scope>NUCLEOTIDE SEQUENCE</scope>
    <source>
        <strain evidence="2">Hsosn_3</strain>
        <tissue evidence="2">Leaf</tissue>
    </source>
</reference>
<feature type="compositionally biased region" description="Polar residues" evidence="1">
    <location>
        <begin position="1"/>
        <end position="11"/>
    </location>
</feature>
<accession>A0AAD8IBK1</accession>
<evidence type="ECO:0000313" key="2">
    <source>
        <dbReference type="EMBL" id="KAK1382178.1"/>
    </source>
</evidence>
<protein>
    <submittedName>
        <fullName evidence="2">Uncharacterized protein</fullName>
    </submittedName>
</protein>
<dbReference type="AlphaFoldDB" id="A0AAD8IBK1"/>
<comment type="caution">
    <text evidence="2">The sequence shown here is derived from an EMBL/GenBank/DDBJ whole genome shotgun (WGS) entry which is preliminary data.</text>
</comment>
<evidence type="ECO:0000313" key="3">
    <source>
        <dbReference type="Proteomes" id="UP001237642"/>
    </source>
</evidence>
<name>A0AAD8IBK1_9APIA</name>
<proteinExistence type="predicted"/>
<feature type="region of interest" description="Disordered" evidence="1">
    <location>
        <begin position="1"/>
        <end position="21"/>
    </location>
</feature>
<sequence length="443" mass="50415">MGRNVARNNSPDEPGKHSRLWSSKNIGDVLKKNKGTETIEERLPLGFHPEKLVILELPFSEIKNLWGLNVVFENLKTLDMSNASFFQTFSGFGHKIIIFTDELPDWISPSDNLEESSTVSLDLLPNVSHNFSVMQETSACTEEFLDCISESWYLEESTVPLDLLPNISQDFLQMYEINTDREEFLDCISESFNLEDSVVSLSLLPNGSRDSLEMHETNTDTEEFPDWISESCYSEEPIVLSIDFLSHNIWGLHETKTYPEEFPDDITESSYLPMLQSKMFSNLLPNASHNFLGMILCFMPGTSPIMYAVKSNTSDVMYSSEDFDCFHEIVMIIVPRSIFAIRDGDDRIELTSDKEIILGIYPLYKPENNLERCVGDLGPNFFFHKRSCLQSFVLRFLNKAAIILDGDVKADGSKANPWTLCSVQQIEEVKYVGCMFLLVSSHV</sequence>
<evidence type="ECO:0000256" key="1">
    <source>
        <dbReference type="SAM" id="MobiDB-lite"/>
    </source>
</evidence>
<gene>
    <name evidence="2" type="ORF">POM88_019913</name>
</gene>
<organism evidence="2 3">
    <name type="scientific">Heracleum sosnowskyi</name>
    <dbReference type="NCBI Taxonomy" id="360622"/>
    <lineage>
        <taxon>Eukaryota</taxon>
        <taxon>Viridiplantae</taxon>
        <taxon>Streptophyta</taxon>
        <taxon>Embryophyta</taxon>
        <taxon>Tracheophyta</taxon>
        <taxon>Spermatophyta</taxon>
        <taxon>Magnoliopsida</taxon>
        <taxon>eudicotyledons</taxon>
        <taxon>Gunneridae</taxon>
        <taxon>Pentapetalae</taxon>
        <taxon>asterids</taxon>
        <taxon>campanulids</taxon>
        <taxon>Apiales</taxon>
        <taxon>Apiaceae</taxon>
        <taxon>Apioideae</taxon>
        <taxon>apioid superclade</taxon>
        <taxon>Tordylieae</taxon>
        <taxon>Tordyliinae</taxon>
        <taxon>Heracleum</taxon>
    </lineage>
</organism>
<dbReference type="EMBL" id="JAUIZM010000005">
    <property type="protein sequence ID" value="KAK1382178.1"/>
    <property type="molecule type" value="Genomic_DNA"/>
</dbReference>
<keyword evidence="3" id="KW-1185">Reference proteome</keyword>
<dbReference type="Proteomes" id="UP001237642">
    <property type="component" value="Unassembled WGS sequence"/>
</dbReference>
<reference evidence="2" key="1">
    <citation type="submission" date="2023-02" db="EMBL/GenBank/DDBJ databases">
        <title>Genome of toxic invasive species Heracleum sosnowskyi carries increased number of genes despite the absence of recent whole-genome duplications.</title>
        <authorList>
            <person name="Schelkunov M."/>
            <person name="Shtratnikova V."/>
            <person name="Makarenko M."/>
            <person name="Klepikova A."/>
            <person name="Omelchenko D."/>
            <person name="Novikova G."/>
            <person name="Obukhova E."/>
            <person name="Bogdanov V."/>
            <person name="Penin A."/>
            <person name="Logacheva M."/>
        </authorList>
    </citation>
    <scope>NUCLEOTIDE SEQUENCE</scope>
    <source>
        <strain evidence="2">Hsosn_3</strain>
        <tissue evidence="2">Leaf</tissue>
    </source>
</reference>